<feature type="compositionally biased region" description="Low complexity" evidence="3">
    <location>
        <begin position="269"/>
        <end position="281"/>
    </location>
</feature>
<evidence type="ECO:0000256" key="2">
    <source>
        <dbReference type="ARBA" id="ARBA00022977"/>
    </source>
</evidence>
<dbReference type="InterPro" id="IPR013785">
    <property type="entry name" value="Aldolase_TIM"/>
</dbReference>
<dbReference type="InterPro" id="IPR036206">
    <property type="entry name" value="ThiamineP_synth_sf"/>
</dbReference>
<feature type="region of interest" description="Disordered" evidence="3">
    <location>
        <begin position="247"/>
        <end position="306"/>
    </location>
</feature>
<comment type="caution">
    <text evidence="5">The sequence shown here is derived from an EMBL/GenBank/DDBJ whole genome shotgun (WGS) entry which is preliminary data.</text>
</comment>
<accession>C8PHZ2</accession>
<dbReference type="eggNOG" id="COG0352">
    <property type="taxonomic scope" value="Bacteria"/>
</dbReference>
<dbReference type="OrthoDB" id="9815348at2"/>
<evidence type="ECO:0000313" key="5">
    <source>
        <dbReference type="EMBL" id="EEV17756.1"/>
    </source>
</evidence>
<dbReference type="STRING" id="824.CGRAC_1776"/>
<dbReference type="GO" id="GO:0004789">
    <property type="term" value="F:thiamine-phosphate diphosphorylase activity"/>
    <property type="evidence" value="ECO:0007669"/>
    <property type="project" value="TreeGrafter"/>
</dbReference>
<dbReference type="Proteomes" id="UP000005709">
    <property type="component" value="Unassembled WGS sequence"/>
</dbReference>
<dbReference type="CDD" id="cd00564">
    <property type="entry name" value="TMP_TenI"/>
    <property type="match status" value="1"/>
</dbReference>
<dbReference type="AlphaFoldDB" id="C8PHZ2"/>
<evidence type="ECO:0000259" key="4">
    <source>
        <dbReference type="Pfam" id="PF02581"/>
    </source>
</evidence>
<organism evidence="5 6">
    <name type="scientific">Campylobacter gracilis RM3268</name>
    <dbReference type="NCBI Taxonomy" id="553220"/>
    <lineage>
        <taxon>Bacteria</taxon>
        <taxon>Pseudomonadati</taxon>
        <taxon>Campylobacterota</taxon>
        <taxon>Epsilonproteobacteria</taxon>
        <taxon>Campylobacterales</taxon>
        <taxon>Campylobacteraceae</taxon>
        <taxon>Campylobacter</taxon>
    </lineage>
</organism>
<dbReference type="PANTHER" id="PTHR20857">
    <property type="entry name" value="THIAMINE-PHOSPHATE PYROPHOSPHORYLASE"/>
    <property type="match status" value="1"/>
</dbReference>
<sequence length="455" mass="48784">MLDLELASRITIITNRVLCGGEAALLARIADFAAAGVGEIVVREKDLDEAAYAALFENILRACEFYDRADRLSFDADRACPHEISPNEIRAAKFDAAEAHEEGFGTDAARSDGIFAEEVCARTIPHKIYDDRACVVQTLVGGLNASAVCADKISLYERDEDEVLQKKLDLGDGKSELCADTARKHGAATDEIRSKNSACVLDEILSENFTSAANCENDSAPGEISLRGVVCETKPAVEIARSAANAESMQGAQSTENVNDVHSAKNAGSSQSTQYTESSESIEGVENLQSVKEAENSQSVEGARSAESARRPPAIFVHNFADFALRAGERNLWLPLGVLRSFSAARGAEFLRANFKKLVASCHSEAEAREALELGASAICLSHIFATDCKAGLMPKGLNLIRAVRGFYGGEIYALGGITPRNFASVLRAGADRIAVMSSAMAARDASDFIRKFKK</sequence>
<feature type="compositionally biased region" description="Polar residues" evidence="3">
    <location>
        <begin position="247"/>
        <end position="260"/>
    </location>
</feature>
<dbReference type="GO" id="GO:0005737">
    <property type="term" value="C:cytoplasm"/>
    <property type="evidence" value="ECO:0007669"/>
    <property type="project" value="TreeGrafter"/>
</dbReference>
<proteinExistence type="predicted"/>
<evidence type="ECO:0000256" key="3">
    <source>
        <dbReference type="SAM" id="MobiDB-lite"/>
    </source>
</evidence>
<keyword evidence="2" id="KW-0784">Thiamine biosynthesis</keyword>
<dbReference type="InterPro" id="IPR022998">
    <property type="entry name" value="ThiamineP_synth_TenI"/>
</dbReference>
<dbReference type="SUPFAM" id="SSF51391">
    <property type="entry name" value="Thiamin phosphate synthase"/>
    <property type="match status" value="1"/>
</dbReference>
<feature type="domain" description="Thiamine phosphate synthase/TenI" evidence="4">
    <location>
        <begin position="358"/>
        <end position="439"/>
    </location>
</feature>
<dbReference type="EMBL" id="ACYG01000024">
    <property type="protein sequence ID" value="EEV17756.1"/>
    <property type="molecule type" value="Genomic_DNA"/>
</dbReference>
<protein>
    <submittedName>
        <fullName evidence="5">Thiamine monophosphate synthase/TENI</fullName>
    </submittedName>
</protein>
<gene>
    <name evidence="5" type="ORF">CAMGR0001_0588</name>
</gene>
<keyword evidence="6" id="KW-1185">Reference proteome</keyword>
<dbReference type="GO" id="GO:0009228">
    <property type="term" value="P:thiamine biosynthetic process"/>
    <property type="evidence" value="ECO:0007669"/>
    <property type="project" value="UniProtKB-KW"/>
</dbReference>
<dbReference type="Pfam" id="PF02581">
    <property type="entry name" value="TMP-TENI"/>
    <property type="match status" value="1"/>
</dbReference>
<evidence type="ECO:0000313" key="6">
    <source>
        <dbReference type="Proteomes" id="UP000005709"/>
    </source>
</evidence>
<comment type="pathway">
    <text evidence="1">Cofactor biosynthesis; thiamine diphosphate biosynthesis.</text>
</comment>
<dbReference type="PANTHER" id="PTHR20857:SF15">
    <property type="entry name" value="THIAMINE-PHOSPHATE SYNTHASE"/>
    <property type="match status" value="1"/>
</dbReference>
<reference evidence="5 6" key="1">
    <citation type="submission" date="2009-07" db="EMBL/GenBank/DDBJ databases">
        <authorList>
            <person name="Madupu R."/>
            <person name="Sebastian Y."/>
            <person name="Durkin A.S."/>
            <person name="Torralba M."/>
            <person name="Methe B."/>
            <person name="Sutton G.G."/>
            <person name="Strausberg R.L."/>
            <person name="Nelson K.E."/>
        </authorList>
    </citation>
    <scope>NUCLEOTIDE SEQUENCE [LARGE SCALE GENOMIC DNA]</scope>
    <source>
        <strain evidence="5 6">RM3268</strain>
    </source>
</reference>
<dbReference type="RefSeq" id="WP_005871363.1">
    <property type="nucleotide sequence ID" value="NZ_ACYG01000024.1"/>
</dbReference>
<dbReference type="Gene3D" id="3.20.20.70">
    <property type="entry name" value="Aldolase class I"/>
    <property type="match status" value="2"/>
</dbReference>
<evidence type="ECO:0000256" key="1">
    <source>
        <dbReference type="ARBA" id="ARBA00004948"/>
    </source>
</evidence>
<name>C8PHZ2_9BACT</name>